<organism evidence="3 4">
    <name type="scientific">Acidipila rosea</name>
    <dbReference type="NCBI Taxonomy" id="768535"/>
    <lineage>
        <taxon>Bacteria</taxon>
        <taxon>Pseudomonadati</taxon>
        <taxon>Acidobacteriota</taxon>
        <taxon>Terriglobia</taxon>
        <taxon>Terriglobales</taxon>
        <taxon>Acidobacteriaceae</taxon>
        <taxon>Acidipila</taxon>
    </lineage>
</organism>
<evidence type="ECO:0000256" key="1">
    <source>
        <dbReference type="ARBA" id="ARBA00008791"/>
    </source>
</evidence>
<dbReference type="PANTHER" id="PTHR46268:SF22">
    <property type="entry name" value="SENSOR PROTEIN KDPD-RELATED"/>
    <property type="match status" value="1"/>
</dbReference>
<evidence type="ECO:0000313" key="4">
    <source>
        <dbReference type="Proteomes" id="UP000295210"/>
    </source>
</evidence>
<proteinExistence type="inferred from homology"/>
<dbReference type="EMBL" id="SMGK01000003">
    <property type="protein sequence ID" value="TCK72755.1"/>
    <property type="molecule type" value="Genomic_DNA"/>
</dbReference>
<dbReference type="InterPro" id="IPR014729">
    <property type="entry name" value="Rossmann-like_a/b/a_fold"/>
</dbReference>
<dbReference type="InterPro" id="IPR006016">
    <property type="entry name" value="UspA"/>
</dbReference>
<gene>
    <name evidence="3" type="ORF">C7378_2345</name>
</gene>
<dbReference type="RefSeq" id="WP_131996558.1">
    <property type="nucleotide sequence ID" value="NZ_SMGK01000003.1"/>
</dbReference>
<feature type="domain" description="UspA" evidence="2">
    <location>
        <begin position="162"/>
        <end position="288"/>
    </location>
</feature>
<dbReference type="OrthoDB" id="110147at2"/>
<sequence length="291" mass="31482">MVSSTAAKITFQRIFVPTDFSDISQRALDYAKSIARQYGSEILLAHVSQPIYPIGPPEGSWIDETEILQRREQQLEQMGAELRSEGFNARSISAAGLLEDELMASVQREKVDLIVLGTHGKTGLARFLFGSDAEDLLRHASSPVLVVGPAAAPAGAQAWHPRDVLCASDLDPNAAPIAAFAFMIASGYQAAFTLLHVEDSARKVNEEDFAQFERALIQLMPEDHGPIPALHTLLTDKISGHAIVKLAQERNSDLIVIGAHRASSAATHLMRGIAPQVFAEASCPVMVLQEP</sequence>
<comment type="similarity">
    <text evidence="1">Belongs to the universal stress protein A family.</text>
</comment>
<feature type="domain" description="UspA" evidence="2">
    <location>
        <begin position="11"/>
        <end position="147"/>
    </location>
</feature>
<dbReference type="PANTHER" id="PTHR46268">
    <property type="entry name" value="STRESS RESPONSE PROTEIN NHAX"/>
    <property type="match status" value="1"/>
</dbReference>
<dbReference type="InterPro" id="IPR006015">
    <property type="entry name" value="Universal_stress_UspA"/>
</dbReference>
<comment type="caution">
    <text evidence="3">The sequence shown here is derived from an EMBL/GenBank/DDBJ whole genome shotgun (WGS) entry which is preliminary data.</text>
</comment>
<accession>A0A4R1L3X6</accession>
<protein>
    <submittedName>
        <fullName evidence="3">Nucleotide-binding universal stress UspA family protein</fullName>
    </submittedName>
</protein>
<dbReference type="PRINTS" id="PR01438">
    <property type="entry name" value="UNVRSLSTRESS"/>
</dbReference>
<dbReference type="SUPFAM" id="SSF52402">
    <property type="entry name" value="Adenine nucleotide alpha hydrolases-like"/>
    <property type="match status" value="2"/>
</dbReference>
<reference evidence="3 4" key="1">
    <citation type="submission" date="2019-03" db="EMBL/GenBank/DDBJ databases">
        <title>Genomic Encyclopedia of Type Strains, Phase IV (KMG-IV): sequencing the most valuable type-strain genomes for metagenomic binning, comparative biology and taxonomic classification.</title>
        <authorList>
            <person name="Goeker M."/>
        </authorList>
    </citation>
    <scope>NUCLEOTIDE SEQUENCE [LARGE SCALE GENOMIC DNA]</scope>
    <source>
        <strain evidence="3 4">DSM 103428</strain>
    </source>
</reference>
<dbReference type="CDD" id="cd00293">
    <property type="entry name" value="USP-like"/>
    <property type="match status" value="2"/>
</dbReference>
<keyword evidence="4" id="KW-1185">Reference proteome</keyword>
<dbReference type="AlphaFoldDB" id="A0A4R1L3X6"/>
<dbReference type="Proteomes" id="UP000295210">
    <property type="component" value="Unassembled WGS sequence"/>
</dbReference>
<name>A0A4R1L3X6_9BACT</name>
<dbReference type="Pfam" id="PF00582">
    <property type="entry name" value="Usp"/>
    <property type="match status" value="2"/>
</dbReference>
<dbReference type="Gene3D" id="3.40.50.620">
    <property type="entry name" value="HUPs"/>
    <property type="match status" value="2"/>
</dbReference>
<evidence type="ECO:0000259" key="2">
    <source>
        <dbReference type="Pfam" id="PF00582"/>
    </source>
</evidence>
<evidence type="ECO:0000313" key="3">
    <source>
        <dbReference type="EMBL" id="TCK72755.1"/>
    </source>
</evidence>